<dbReference type="OrthoDB" id="205623at2759"/>
<protein>
    <submittedName>
        <fullName evidence="4">Sulfotransferase family cytosolic 1B member 1</fullName>
    </submittedName>
</protein>
<evidence type="ECO:0000313" key="4">
    <source>
        <dbReference type="EMBL" id="OQV14577.1"/>
    </source>
</evidence>
<evidence type="ECO:0000256" key="2">
    <source>
        <dbReference type="ARBA" id="ARBA00022679"/>
    </source>
</evidence>
<dbReference type="PANTHER" id="PTHR11783">
    <property type="entry name" value="SULFOTRANSFERASE SULT"/>
    <property type="match status" value="1"/>
</dbReference>
<dbReference type="EMBL" id="MTYJ01000102">
    <property type="protein sequence ID" value="OQV14577.1"/>
    <property type="molecule type" value="Genomic_DNA"/>
</dbReference>
<dbReference type="GO" id="GO:0008146">
    <property type="term" value="F:sulfotransferase activity"/>
    <property type="evidence" value="ECO:0007669"/>
    <property type="project" value="InterPro"/>
</dbReference>
<dbReference type="Pfam" id="PF00685">
    <property type="entry name" value="Sulfotransfer_1"/>
    <property type="match status" value="1"/>
</dbReference>
<dbReference type="InterPro" id="IPR000863">
    <property type="entry name" value="Sulfotransferase_dom"/>
</dbReference>
<dbReference type="Proteomes" id="UP000192578">
    <property type="component" value="Unassembled WGS sequence"/>
</dbReference>
<evidence type="ECO:0000313" key="5">
    <source>
        <dbReference type="Proteomes" id="UP000192578"/>
    </source>
</evidence>
<reference evidence="5" key="1">
    <citation type="submission" date="2017-01" db="EMBL/GenBank/DDBJ databases">
        <title>Comparative genomics of anhydrobiosis in the tardigrade Hypsibius dujardini.</title>
        <authorList>
            <person name="Yoshida Y."/>
            <person name="Koutsovoulos G."/>
            <person name="Laetsch D."/>
            <person name="Stevens L."/>
            <person name="Kumar S."/>
            <person name="Horikawa D."/>
            <person name="Ishino K."/>
            <person name="Komine S."/>
            <person name="Tomita M."/>
            <person name="Blaxter M."/>
            <person name="Arakawa K."/>
        </authorList>
    </citation>
    <scope>NUCLEOTIDE SEQUENCE [LARGE SCALE GENOMIC DNA]</scope>
    <source>
        <strain evidence="5">Z151</strain>
    </source>
</reference>
<dbReference type="Gene3D" id="3.40.50.300">
    <property type="entry name" value="P-loop containing nucleotide triphosphate hydrolases"/>
    <property type="match status" value="1"/>
</dbReference>
<comment type="caution">
    <text evidence="4">The sequence shown here is derived from an EMBL/GenBank/DDBJ whole genome shotgun (WGS) entry which is preliminary data.</text>
</comment>
<keyword evidence="5" id="KW-1185">Reference proteome</keyword>
<dbReference type="AlphaFoldDB" id="A0A1W0WHB6"/>
<proteinExistence type="inferred from homology"/>
<name>A0A1W0WHB6_HYPEX</name>
<gene>
    <name evidence="4" type="ORF">BV898_11196</name>
</gene>
<keyword evidence="2" id="KW-0808">Transferase</keyword>
<evidence type="ECO:0000256" key="1">
    <source>
        <dbReference type="ARBA" id="ARBA00005771"/>
    </source>
</evidence>
<comment type="similarity">
    <text evidence="1">Belongs to the sulfotransferase 1 family.</text>
</comment>
<organism evidence="4 5">
    <name type="scientific">Hypsibius exemplaris</name>
    <name type="common">Freshwater tardigrade</name>
    <dbReference type="NCBI Taxonomy" id="2072580"/>
    <lineage>
        <taxon>Eukaryota</taxon>
        <taxon>Metazoa</taxon>
        <taxon>Ecdysozoa</taxon>
        <taxon>Tardigrada</taxon>
        <taxon>Eutardigrada</taxon>
        <taxon>Parachela</taxon>
        <taxon>Hypsibioidea</taxon>
        <taxon>Hypsibiidae</taxon>
        <taxon>Hypsibius</taxon>
    </lineage>
</organism>
<evidence type="ECO:0000259" key="3">
    <source>
        <dbReference type="Pfam" id="PF00685"/>
    </source>
</evidence>
<dbReference type="InterPro" id="IPR027417">
    <property type="entry name" value="P-loop_NTPase"/>
</dbReference>
<dbReference type="SUPFAM" id="SSF52540">
    <property type="entry name" value="P-loop containing nucleoside triphosphate hydrolases"/>
    <property type="match status" value="1"/>
</dbReference>
<accession>A0A1W0WHB6</accession>
<feature type="domain" description="Sulfotransferase" evidence="3">
    <location>
        <begin position="72"/>
        <end position="307"/>
    </location>
</feature>
<sequence length="318" mass="36744">MCEQSSRVQPTKCEGERRLSLPVQSVFQKLLAEKKEAQLKRFYNLFRYKSIYLFSAEAVNIMRANECLQARPDDVIVSGYLRSGTTWTQAIVQLILYNDISPVRAFGMDNSGRWSALHRVRKEVIDQKPSTRLLKAHMPMHLLPVSFLKKHCKIIYIYRNVKDVMVSLFYAAKGNPEYRYTSPQDDFDAFVELFMTGKVVFGSYFSHIASAWIYRTNSNFLFLNYDSILTDPEGNIIRIAEFLGKSLSVDQLAHVAKASSFDEMKKWDTTQDNSSWTFLHNGKSGAWRSHFTSEVLLRRVDDWIATQTSSKELEGFCF</sequence>